<comment type="catalytic activity">
    <reaction evidence="10 11">
        <text>5,6-dimethylbenzimidazole + nicotinate beta-D-ribonucleotide = alpha-ribazole 5'-phosphate + nicotinate + H(+)</text>
        <dbReference type="Rhea" id="RHEA:11196"/>
        <dbReference type="ChEBI" id="CHEBI:15378"/>
        <dbReference type="ChEBI" id="CHEBI:15890"/>
        <dbReference type="ChEBI" id="CHEBI:32544"/>
        <dbReference type="ChEBI" id="CHEBI:57502"/>
        <dbReference type="ChEBI" id="CHEBI:57918"/>
        <dbReference type="EC" id="2.4.2.21"/>
    </reaction>
</comment>
<dbReference type="InterPro" id="IPR003200">
    <property type="entry name" value="Nict_dMeBzImd_PRibTrfase"/>
</dbReference>
<evidence type="ECO:0000313" key="14">
    <source>
        <dbReference type="EMBL" id="MBE2998438.1"/>
    </source>
</evidence>
<evidence type="ECO:0000256" key="4">
    <source>
        <dbReference type="ARBA" id="ARBA00011991"/>
    </source>
</evidence>
<feature type="compositionally biased region" description="Low complexity" evidence="12">
    <location>
        <begin position="188"/>
        <end position="203"/>
    </location>
</feature>
<comment type="caution">
    <text evidence="14">The sequence shown here is derived from an EMBL/GenBank/DDBJ whole genome shotgun (WGS) entry which is preliminary data.</text>
</comment>
<dbReference type="Pfam" id="PF00881">
    <property type="entry name" value="Nitroreductase"/>
    <property type="match status" value="1"/>
</dbReference>
<protein>
    <recommendedName>
        <fullName evidence="5 11">Nicotinate-nucleotide--dimethylbenzimidazole phosphoribosyltransferase</fullName>
        <shortName evidence="11">NN:DBI PRT</shortName>
        <ecNumber evidence="4 11">2.4.2.21</ecNumber>
    </recommendedName>
    <alternativeName>
        <fullName evidence="9 11">N(1)-alpha-phosphoribosyltransferase</fullName>
    </alternativeName>
</protein>
<feature type="compositionally biased region" description="Low complexity" evidence="12">
    <location>
        <begin position="371"/>
        <end position="386"/>
    </location>
</feature>
<keyword evidence="8 11" id="KW-0808">Transferase</keyword>
<evidence type="ECO:0000313" key="15">
    <source>
        <dbReference type="Proteomes" id="UP000806528"/>
    </source>
</evidence>
<evidence type="ECO:0000256" key="8">
    <source>
        <dbReference type="ARBA" id="ARBA00022679"/>
    </source>
</evidence>
<dbReference type="Gene3D" id="1.10.1610.10">
    <property type="match status" value="1"/>
</dbReference>
<dbReference type="EC" id="2.4.2.21" evidence="4 11"/>
<dbReference type="InterPro" id="IPR036087">
    <property type="entry name" value="Nict_dMeBzImd_PRibTrfase_sf"/>
</dbReference>
<dbReference type="PANTHER" id="PTHR43463">
    <property type="entry name" value="NICOTINATE-NUCLEOTIDE--DIMETHYLBENZIMIDAZOLE PHOSPHORIBOSYLTRANSFERASE"/>
    <property type="match status" value="1"/>
</dbReference>
<dbReference type="NCBIfam" id="TIGR02476">
    <property type="entry name" value="BluB"/>
    <property type="match status" value="1"/>
</dbReference>
<comment type="pathway">
    <text evidence="2 11">Nucleoside biosynthesis; alpha-ribazole biosynthesis; alpha-ribazole from 5,6-dimethylbenzimidazole: step 1/2.</text>
</comment>
<gene>
    <name evidence="11 14" type="primary">cobT</name>
    <name evidence="14" type="ORF">IDM40_06920</name>
</gene>
<feature type="domain" description="Nitroreductase" evidence="13">
    <location>
        <begin position="566"/>
        <end position="733"/>
    </location>
</feature>
<evidence type="ECO:0000256" key="2">
    <source>
        <dbReference type="ARBA" id="ARBA00005049"/>
    </source>
</evidence>
<accession>A0ABR9P3N3</accession>
<evidence type="ECO:0000256" key="11">
    <source>
        <dbReference type="HAMAP-Rule" id="MF_00230"/>
    </source>
</evidence>
<feature type="region of interest" description="Disordered" evidence="12">
    <location>
        <begin position="1"/>
        <end position="558"/>
    </location>
</feature>
<evidence type="ECO:0000256" key="1">
    <source>
        <dbReference type="ARBA" id="ARBA00002197"/>
    </source>
</evidence>
<dbReference type="Proteomes" id="UP000806528">
    <property type="component" value="Unassembled WGS sequence"/>
</dbReference>
<keyword evidence="6 11" id="KW-0169">Cobalamin biosynthesis</keyword>
<evidence type="ECO:0000256" key="3">
    <source>
        <dbReference type="ARBA" id="ARBA00007110"/>
    </source>
</evidence>
<dbReference type="PANTHER" id="PTHR43463:SF1">
    <property type="entry name" value="NICOTINATE-NUCLEOTIDE--DIMETHYLBENZIMIDAZOLE PHOSPHORIBOSYLTRANSFERASE"/>
    <property type="match status" value="1"/>
</dbReference>
<evidence type="ECO:0000259" key="13">
    <source>
        <dbReference type="Pfam" id="PF00881"/>
    </source>
</evidence>
<keyword evidence="7 11" id="KW-0328">Glycosyltransferase</keyword>
<dbReference type="InterPro" id="IPR029479">
    <property type="entry name" value="Nitroreductase"/>
</dbReference>
<comment type="similarity">
    <text evidence="3 11">Belongs to the CobT family.</text>
</comment>
<evidence type="ECO:0000256" key="5">
    <source>
        <dbReference type="ARBA" id="ARBA00015486"/>
    </source>
</evidence>
<dbReference type="Gene3D" id="3.40.109.10">
    <property type="entry name" value="NADH Oxidase"/>
    <property type="match status" value="1"/>
</dbReference>
<name>A0ABR9P3N3_9ACTN</name>
<evidence type="ECO:0000256" key="7">
    <source>
        <dbReference type="ARBA" id="ARBA00022676"/>
    </source>
</evidence>
<evidence type="ECO:0000256" key="6">
    <source>
        <dbReference type="ARBA" id="ARBA00022573"/>
    </source>
</evidence>
<proteinExistence type="inferred from homology"/>
<organism evidence="14 15">
    <name type="scientific">Nocardiopsis coralli</name>
    <dbReference type="NCBI Taxonomy" id="2772213"/>
    <lineage>
        <taxon>Bacteria</taxon>
        <taxon>Bacillati</taxon>
        <taxon>Actinomycetota</taxon>
        <taxon>Actinomycetes</taxon>
        <taxon>Streptosporangiales</taxon>
        <taxon>Nocardiopsidaceae</taxon>
        <taxon>Nocardiopsis</taxon>
    </lineage>
</organism>
<dbReference type="NCBIfam" id="NF000996">
    <property type="entry name" value="PRK00105.1"/>
    <property type="match status" value="1"/>
</dbReference>
<dbReference type="InterPro" id="IPR023195">
    <property type="entry name" value="Nict_dMeBzImd_PRibTrfase_N"/>
</dbReference>
<dbReference type="SUPFAM" id="SSF55469">
    <property type="entry name" value="FMN-dependent nitroreductase-like"/>
    <property type="match status" value="1"/>
</dbReference>
<dbReference type="SUPFAM" id="SSF52733">
    <property type="entry name" value="Nicotinate mononucleotide:5,6-dimethylbenzimidazole phosphoribosyltransferase (CobT)"/>
    <property type="match status" value="1"/>
</dbReference>
<dbReference type="NCBIfam" id="TIGR03160">
    <property type="entry name" value="cobT_DBIPRT"/>
    <property type="match status" value="1"/>
</dbReference>
<dbReference type="EMBL" id="JADBGI010000005">
    <property type="protein sequence ID" value="MBE2998438.1"/>
    <property type="molecule type" value="Genomic_DNA"/>
</dbReference>
<comment type="function">
    <text evidence="1 11">Catalyzes the synthesis of alpha-ribazole-5'-phosphate from nicotinate mononucleotide (NAMN) and 5,6-dimethylbenzimidazole (DMB).</text>
</comment>
<dbReference type="GO" id="GO:0008939">
    <property type="term" value="F:nicotinate-nucleotide-dimethylbenzimidazole phosphoribosyltransferase activity"/>
    <property type="evidence" value="ECO:0007669"/>
    <property type="project" value="UniProtKB-EC"/>
</dbReference>
<dbReference type="Pfam" id="PF02277">
    <property type="entry name" value="DBI_PRT"/>
    <property type="match status" value="1"/>
</dbReference>
<dbReference type="Gene3D" id="3.40.50.10210">
    <property type="match status" value="1"/>
</dbReference>
<feature type="active site" description="Proton acceptor" evidence="11">
    <location>
        <position position="1092"/>
    </location>
</feature>
<feature type="compositionally biased region" description="Low complexity" evidence="12">
    <location>
        <begin position="1"/>
        <end position="28"/>
    </location>
</feature>
<dbReference type="InterPro" id="IPR012825">
    <property type="entry name" value="BluB"/>
</dbReference>
<keyword evidence="15" id="KW-1185">Reference proteome</keyword>
<evidence type="ECO:0000256" key="10">
    <source>
        <dbReference type="ARBA" id="ARBA00047340"/>
    </source>
</evidence>
<dbReference type="HAMAP" id="MF_00230">
    <property type="entry name" value="CobT"/>
    <property type="match status" value="1"/>
</dbReference>
<sequence length="1125" mass="112983">MASEPPHAPVAPAAPVESNEAEPSAGAHGAHGGTRAPGGATPSRDAPLGTGEHPGPGTSGASGRSSRSDASEPPHAPVEMDEAEGPAGAHHVPGPFSARQEHGTQDARSASGEPGGAGGAVGEAPHAPMNAPSGPSAPVEHGRQAVQAATREPDGADGAAADDSVPSRPAPSEPGAAGTHEEHGAQEARSAAGTPSTSGTRGASRTRRHVVGEKPAGEPRGTGSVAPGRAAPTGEHVGVGMSGASGRSSRSDASEPPHAPVETDGAQGPAGAHHVPGPFSARQEHGTQDARSASGEPGGAGGAVGEAPHAPMNAPSGPSAPVEHGRQAVQAATREPDGADGAAADDSVPSRPAPSEPGAAGTHEEHGAQEARSAAGTPSTSGTRGASRTRRHVVGEKPAGEPRGTGSVAPGRAAPTGEHVGVGMSGASGRSSRSDASEPPHAPVETDGAQGPAGAHHVPGPFSARQEHGTQDARSASGEPGGVVGETPEPVPARSAPGTAGTHEEDGTQDAPSTSGAAPRAHGDGQEGAVPHAAATRVDADAEPLARTSAGQAYADAEREAVYRTIRERRDVRVGFRPDPIAHDLLTRILEAAHQAPSVGHAKPWDFLVVDDRALRTRVHDLARAEREGHARSLPGTRAHAFSGLKVEAILEAPLNIAVTVDPTRGPRPAAGRDARPMNAPYSAALAVENLWLAARAEGLGVGWVSFLDERDVARALDLPPHLDVVAYLCVGHVDEFPTEPELGLGGWAKGRPLSWAVHHDRYGRRGLPGREPTSLLEETIAAIGALSARAVEEARDRQSRMAKPPGSLGVLEEVSVRLAGLSGECPPPIPEPAAVAVFAGDHGVHAQGVTPWPQEVTAQMVQTFLSGGAVVNAFAAQVGADVTVVDVGVVADLPPSQGLLPRKVARGTADPTQGPAMTRPQVLQALETGIEVARDLVSAGHRCLITGDMGIANTTPSAALVCAYTGASPEDATGVGTGVDEQTHKRKVDVVRRALEANPVDASDPVGTLAALGGLEHAALAGFVLGGAAMRVPVLLDGVIAGSAALAAAAISPESVSACFAGHRSSEPGHAAALDHLGLRPLVDLEMRLGEGSGALLALPMLQASARALRSVATLEDSGITAAP</sequence>
<evidence type="ECO:0000256" key="12">
    <source>
        <dbReference type="SAM" id="MobiDB-lite"/>
    </source>
</evidence>
<dbReference type="InterPro" id="IPR000415">
    <property type="entry name" value="Nitroreductase-like"/>
</dbReference>
<dbReference type="CDD" id="cd02439">
    <property type="entry name" value="DMB-PRT_CobT"/>
    <property type="match status" value="1"/>
</dbReference>
<reference evidence="14 15" key="1">
    <citation type="submission" date="2020-09" db="EMBL/GenBank/DDBJ databases">
        <title>Diversity and distribution of actinomycetes associated with coral in the coast of Hainan.</title>
        <authorList>
            <person name="Li F."/>
        </authorList>
    </citation>
    <scope>NUCLEOTIDE SEQUENCE [LARGE SCALE GENOMIC DNA]</scope>
    <source>
        <strain evidence="14 15">HNM0947</strain>
    </source>
</reference>
<evidence type="ECO:0000256" key="9">
    <source>
        <dbReference type="ARBA" id="ARBA00030686"/>
    </source>
</evidence>
<dbReference type="InterPro" id="IPR017846">
    <property type="entry name" value="Nict_dMeBzImd_PRibTrfase_bact"/>
</dbReference>